<dbReference type="Gene3D" id="3.40.50.1820">
    <property type="entry name" value="alpha/beta hydrolase"/>
    <property type="match status" value="1"/>
</dbReference>
<accession>A0ABP7F4V2</accession>
<dbReference type="EMBL" id="BAABEP010000016">
    <property type="protein sequence ID" value="GAA3729643.1"/>
    <property type="molecule type" value="Genomic_DNA"/>
</dbReference>
<dbReference type="InterPro" id="IPR029058">
    <property type="entry name" value="AB_hydrolase_fold"/>
</dbReference>
<organism evidence="2 3">
    <name type="scientific">Streptomyces tremellae</name>
    <dbReference type="NCBI Taxonomy" id="1124239"/>
    <lineage>
        <taxon>Bacteria</taxon>
        <taxon>Bacillati</taxon>
        <taxon>Actinomycetota</taxon>
        <taxon>Actinomycetes</taxon>
        <taxon>Kitasatosporales</taxon>
        <taxon>Streptomycetaceae</taxon>
        <taxon>Streptomyces</taxon>
    </lineage>
</organism>
<sequence>MADRTTPDSRPLDPAAEATIESLANGLGYASRSPILRTPADTGLDYEEISYPSSDGVPLEGWFIPTKGSTRLVVCMHAFGFNRYGFPSHIEPWKSAFGPGNDTEIDFTLDYKVLHDNGYNVLAFDFRNCGLSGDANGNRMSNNHFETRDVIGTLDYIRSRPELASMTLGIFARCMGAGVTFRAVHENPDAFDNVACLVAPLLLSPRVFVEATLENAGLSGHIDEVDRRFQLLTSRSLADGNVSDWAPSVTMPTLTYGTYDDAITRPYDLKNAYAALGATEKDMFWVEDASVRWDAYKHFQRHPRRILDWFSAYMK</sequence>
<name>A0ABP7F4V2_9ACTN</name>
<dbReference type="InterPro" id="IPR022742">
    <property type="entry name" value="Hydrolase_4"/>
</dbReference>
<evidence type="ECO:0000313" key="3">
    <source>
        <dbReference type="Proteomes" id="UP001499884"/>
    </source>
</evidence>
<evidence type="ECO:0000313" key="2">
    <source>
        <dbReference type="EMBL" id="GAA3729643.1"/>
    </source>
</evidence>
<protein>
    <recommendedName>
        <fullName evidence="1">Serine aminopeptidase S33 domain-containing protein</fullName>
    </recommendedName>
</protein>
<feature type="domain" description="Serine aminopeptidase S33" evidence="1">
    <location>
        <begin position="113"/>
        <end position="204"/>
    </location>
</feature>
<gene>
    <name evidence="2" type="ORF">GCM10023082_29270</name>
</gene>
<evidence type="ECO:0000259" key="1">
    <source>
        <dbReference type="Pfam" id="PF12146"/>
    </source>
</evidence>
<dbReference type="Proteomes" id="UP001499884">
    <property type="component" value="Unassembled WGS sequence"/>
</dbReference>
<reference evidence="3" key="1">
    <citation type="journal article" date="2019" name="Int. J. Syst. Evol. Microbiol.">
        <title>The Global Catalogue of Microorganisms (GCM) 10K type strain sequencing project: providing services to taxonomists for standard genome sequencing and annotation.</title>
        <authorList>
            <consortium name="The Broad Institute Genomics Platform"/>
            <consortium name="The Broad Institute Genome Sequencing Center for Infectious Disease"/>
            <person name="Wu L."/>
            <person name="Ma J."/>
        </authorList>
    </citation>
    <scope>NUCLEOTIDE SEQUENCE [LARGE SCALE GENOMIC DNA]</scope>
    <source>
        <strain evidence="3">JCM 30846</strain>
    </source>
</reference>
<proteinExistence type="predicted"/>
<keyword evidence="3" id="KW-1185">Reference proteome</keyword>
<dbReference type="SUPFAM" id="SSF53474">
    <property type="entry name" value="alpha/beta-Hydrolases"/>
    <property type="match status" value="1"/>
</dbReference>
<dbReference type="Pfam" id="PF12146">
    <property type="entry name" value="Hydrolase_4"/>
    <property type="match status" value="1"/>
</dbReference>
<dbReference type="RefSeq" id="WP_345646398.1">
    <property type="nucleotide sequence ID" value="NZ_BAABEP010000016.1"/>
</dbReference>
<comment type="caution">
    <text evidence="2">The sequence shown here is derived from an EMBL/GenBank/DDBJ whole genome shotgun (WGS) entry which is preliminary data.</text>
</comment>